<dbReference type="AlphaFoldDB" id="D5X4N1"/>
<dbReference type="PANTHER" id="PTHR16943:SF8">
    <property type="entry name" value="2-METHYLCITRATE DEHYDRATASE"/>
    <property type="match status" value="1"/>
</dbReference>
<dbReference type="EC" id="4.2.1.79" evidence="7"/>
<dbReference type="Pfam" id="PF03972">
    <property type="entry name" value="MmgE_PrpD_N"/>
    <property type="match status" value="1"/>
</dbReference>
<dbReference type="InterPro" id="IPR042183">
    <property type="entry name" value="MmgE/PrpD_sf_1"/>
</dbReference>
<comment type="catalytic activity">
    <reaction evidence="11">
        <text>citrate = D-threo-isocitrate</text>
        <dbReference type="Rhea" id="RHEA:10336"/>
        <dbReference type="ChEBI" id="CHEBI:15562"/>
        <dbReference type="ChEBI" id="CHEBI:16947"/>
        <dbReference type="EC" id="4.2.1.3"/>
    </reaction>
</comment>
<dbReference type="GO" id="GO:0051537">
    <property type="term" value="F:2 iron, 2 sulfur cluster binding"/>
    <property type="evidence" value="ECO:0007669"/>
    <property type="project" value="InterPro"/>
</dbReference>
<comment type="pathway">
    <text evidence="2">Carbohydrate metabolism; tricarboxylic acid cycle; isocitrate from oxaloacetate: step 2/2.</text>
</comment>
<dbReference type="InterPro" id="IPR005656">
    <property type="entry name" value="MmgE_PrpD"/>
</dbReference>
<feature type="domain" description="MmgE/PrpD N-terminal" evidence="12">
    <location>
        <begin position="18"/>
        <end position="270"/>
    </location>
</feature>
<keyword evidence="9" id="KW-0816">Tricarboxylic acid cycle</keyword>
<evidence type="ECO:0000256" key="4">
    <source>
        <dbReference type="ARBA" id="ARBA00006174"/>
    </source>
</evidence>
<dbReference type="STRING" id="75379.Tint_2346"/>
<dbReference type="EC" id="4.2.1.3" evidence="6"/>
<dbReference type="SUPFAM" id="SSF103378">
    <property type="entry name" value="2-methylcitrate dehydratase PrpD"/>
    <property type="match status" value="1"/>
</dbReference>
<evidence type="ECO:0000256" key="8">
    <source>
        <dbReference type="ARBA" id="ARBA00017240"/>
    </source>
</evidence>
<evidence type="ECO:0000256" key="3">
    <source>
        <dbReference type="ARBA" id="ARBA00005026"/>
    </source>
</evidence>
<name>D5X4N1_THIK1</name>
<dbReference type="HOGENOM" id="CLU_021803_1_0_4"/>
<dbReference type="GO" id="GO:0003994">
    <property type="term" value="F:aconitate hydratase activity"/>
    <property type="evidence" value="ECO:0007669"/>
    <property type="project" value="UniProtKB-EC"/>
</dbReference>
<dbReference type="InterPro" id="IPR036148">
    <property type="entry name" value="MmgE/PrpD_sf"/>
</dbReference>
<dbReference type="UniPathway" id="UPA00946"/>
<comment type="catalytic activity">
    <reaction evidence="1">
        <text>(2S,3S)-2-methylcitrate = 2-methyl-cis-aconitate + H2O</text>
        <dbReference type="Rhea" id="RHEA:17725"/>
        <dbReference type="ChEBI" id="CHEBI:15377"/>
        <dbReference type="ChEBI" id="CHEBI:57872"/>
        <dbReference type="ChEBI" id="CHEBI:58853"/>
        <dbReference type="EC" id="4.2.1.79"/>
    </reaction>
</comment>
<evidence type="ECO:0000256" key="5">
    <source>
        <dbReference type="ARBA" id="ARBA00011245"/>
    </source>
</evidence>
<dbReference type="GO" id="GO:0019679">
    <property type="term" value="P:propionate metabolic process, methylcitrate cycle"/>
    <property type="evidence" value="ECO:0007669"/>
    <property type="project" value="InterPro"/>
</dbReference>
<dbReference type="Gene3D" id="3.30.1330.120">
    <property type="entry name" value="2-methylcitrate dehydratase PrpD"/>
    <property type="match status" value="1"/>
</dbReference>
<dbReference type="eggNOG" id="COG2079">
    <property type="taxonomic scope" value="Bacteria"/>
</dbReference>
<evidence type="ECO:0000256" key="1">
    <source>
        <dbReference type="ARBA" id="ARBA00000096"/>
    </source>
</evidence>
<dbReference type="InterPro" id="IPR045337">
    <property type="entry name" value="MmgE_PrpD_C"/>
</dbReference>
<evidence type="ECO:0000256" key="11">
    <source>
        <dbReference type="ARBA" id="ARBA00023501"/>
    </source>
</evidence>
<evidence type="ECO:0000256" key="9">
    <source>
        <dbReference type="ARBA" id="ARBA00022532"/>
    </source>
</evidence>
<comment type="subunit">
    <text evidence="5">Monomer.</text>
</comment>
<dbReference type="InterPro" id="IPR045336">
    <property type="entry name" value="MmgE_PrpD_N"/>
</dbReference>
<evidence type="ECO:0000259" key="13">
    <source>
        <dbReference type="Pfam" id="PF19305"/>
    </source>
</evidence>
<organism evidence="14">
    <name type="scientific">Thiomonas intermedia (strain K12)</name>
    <name type="common">Thiobacillus intermedius</name>
    <dbReference type="NCBI Taxonomy" id="75379"/>
    <lineage>
        <taxon>Bacteria</taxon>
        <taxon>Pseudomonadati</taxon>
        <taxon>Pseudomonadota</taxon>
        <taxon>Betaproteobacteria</taxon>
        <taxon>Burkholderiales</taxon>
        <taxon>Thiomonas</taxon>
    </lineage>
</organism>
<gene>
    <name evidence="14" type="ordered locus">Tint_2346</name>
</gene>
<sequence length="483" mass="52900">MSSAISNVRPAPDQVLADIADYVLKTDLQSALAYSTARNCLIDTLGCGLEALEYPACTKLLGPIVPGTVVPHGAKVPGTQFQLDPVQAAFNIGAMIRWLDFNDTWLAAEWGHPSDNLGGILAVADWLSRNAVAAGKPPLTMRDVLTAMIQAHEIQGVIALENSFNKVGLDHVVLVKVATTAVVARMLGLSRDEIINAVSLAWVDGQSLRTYRHAPNTGSRKSWAAGDATSRGVRLALIAKTGEMGYPSVLTAKTWGFYDVSFGGKPFKFQRPYGSYVMENVLFKISFPAEFHSQTAVEAAMTLHQQLRAAGKSTEDIASIVIRTHEACIRIIDKKGPLNNPADRDHCIQYMVAVPLLFGRLTAGDYEDTVAADPRIDALREKIVCVEDPQYTRDYHDPEKRSIANALTVTLKDGSVLPEVAVEYPIGHKRRRADGIPLLEAKFRTNLARRFPGKQQKTILDVSLDQNLLESMPVHDYVDLYVI</sequence>
<dbReference type="InterPro" id="IPR042188">
    <property type="entry name" value="MmgE/PrpD_sf_2"/>
</dbReference>
<dbReference type="KEGG" id="tin:Tint_2346"/>
<feature type="domain" description="MmgE/PrpD C-terminal" evidence="13">
    <location>
        <begin position="287"/>
        <end position="464"/>
    </location>
</feature>
<evidence type="ECO:0000256" key="10">
    <source>
        <dbReference type="ARBA" id="ARBA00023239"/>
    </source>
</evidence>
<dbReference type="FunFam" id="3.30.1330.120:FF:000001">
    <property type="entry name" value="2-methylcitrate dehydratase"/>
    <property type="match status" value="1"/>
</dbReference>
<evidence type="ECO:0000259" key="12">
    <source>
        <dbReference type="Pfam" id="PF03972"/>
    </source>
</evidence>
<evidence type="ECO:0000256" key="7">
    <source>
        <dbReference type="ARBA" id="ARBA00013124"/>
    </source>
</evidence>
<dbReference type="GO" id="GO:0006099">
    <property type="term" value="P:tricarboxylic acid cycle"/>
    <property type="evidence" value="ECO:0007669"/>
    <property type="project" value="UniProtKB-KW"/>
</dbReference>
<accession>D5X4N1</accession>
<protein>
    <recommendedName>
        <fullName evidence="8">2-methylcitrate dehydratase</fullName>
        <ecNumber evidence="6">4.2.1.3</ecNumber>
        <ecNumber evidence="7">4.2.1.79</ecNumber>
    </recommendedName>
</protein>
<dbReference type="EMBL" id="CP002021">
    <property type="protein sequence ID" value="ADG31695.1"/>
    <property type="molecule type" value="Genomic_DNA"/>
</dbReference>
<evidence type="ECO:0000313" key="14">
    <source>
        <dbReference type="EMBL" id="ADG31695.1"/>
    </source>
</evidence>
<dbReference type="GO" id="GO:0047547">
    <property type="term" value="F:2-methylcitrate dehydratase activity"/>
    <property type="evidence" value="ECO:0007669"/>
    <property type="project" value="UniProtKB-EC"/>
</dbReference>
<reference evidence="14" key="1">
    <citation type="submission" date="2010-04" db="EMBL/GenBank/DDBJ databases">
        <title>Complete sequence of Thiomonas intermedia K12.</title>
        <authorList>
            <consortium name="US DOE Joint Genome Institute"/>
            <person name="Lucas S."/>
            <person name="Copeland A."/>
            <person name="Lapidus A."/>
            <person name="Cheng J.-F."/>
            <person name="Bruce D."/>
            <person name="Goodwin L."/>
            <person name="Pitluck S."/>
            <person name="Davenport K."/>
            <person name="Detter J.C."/>
            <person name="Han C."/>
            <person name="Tapia R."/>
            <person name="Land M."/>
            <person name="Hauser L."/>
            <person name="Kyrpides N."/>
            <person name="Ovchinnikova G."/>
            <person name="Kerfeld C.A."/>
            <person name="Cannon G.C."/>
            <person name="Heinhorst S."/>
            <person name="Woyke T."/>
        </authorList>
    </citation>
    <scope>NUCLEOTIDE SEQUENCE [LARGE SCALE GENOMIC DNA]</scope>
    <source>
        <strain evidence="14">K12</strain>
    </source>
</reference>
<dbReference type="InterPro" id="IPR012705">
    <property type="entry name" value="2Me_IsoCit_deHydtase_PrpD"/>
</dbReference>
<dbReference type="FunFam" id="1.10.4100.10:FF:000001">
    <property type="entry name" value="2-methylcitrate dehydratase"/>
    <property type="match status" value="1"/>
</dbReference>
<keyword evidence="10 14" id="KW-0456">Lyase</keyword>
<dbReference type="NCBIfam" id="TIGR02330">
    <property type="entry name" value="prpD"/>
    <property type="match status" value="1"/>
</dbReference>
<comment type="similarity">
    <text evidence="4">Belongs to the PrpD family.</text>
</comment>
<dbReference type="Pfam" id="PF19305">
    <property type="entry name" value="MmgE_PrpD_C"/>
    <property type="match status" value="1"/>
</dbReference>
<dbReference type="NCBIfam" id="NF006943">
    <property type="entry name" value="PRK09425.1"/>
    <property type="match status" value="1"/>
</dbReference>
<dbReference type="BioCyc" id="TINT75379:TINT_RS11740-MONOMER"/>
<dbReference type="Gene3D" id="1.10.4100.10">
    <property type="entry name" value="2-methylcitrate dehydratase PrpD"/>
    <property type="match status" value="1"/>
</dbReference>
<comment type="pathway">
    <text evidence="3">Organic acid metabolism; propanoate degradation.</text>
</comment>
<evidence type="ECO:0000256" key="6">
    <source>
        <dbReference type="ARBA" id="ARBA00012926"/>
    </source>
</evidence>
<dbReference type="PANTHER" id="PTHR16943">
    <property type="entry name" value="2-METHYLCITRATE DEHYDRATASE-RELATED"/>
    <property type="match status" value="1"/>
</dbReference>
<proteinExistence type="inferred from homology"/>
<evidence type="ECO:0000256" key="2">
    <source>
        <dbReference type="ARBA" id="ARBA00004717"/>
    </source>
</evidence>